<dbReference type="Proteomes" id="UP000192578">
    <property type="component" value="Unassembled WGS sequence"/>
</dbReference>
<dbReference type="OrthoDB" id="10052054at2759"/>
<comment type="caution">
    <text evidence="1">The sequence shown here is derived from an EMBL/GenBank/DDBJ whole genome shotgun (WGS) entry which is preliminary data.</text>
</comment>
<dbReference type="PANTHER" id="PTHR21010:SF3">
    <property type="entry name" value="DAXX"/>
    <property type="match status" value="1"/>
</dbReference>
<evidence type="ECO:0000313" key="1">
    <source>
        <dbReference type="EMBL" id="OQV15350.1"/>
    </source>
</evidence>
<dbReference type="EMBL" id="MTYJ01000090">
    <property type="protein sequence ID" value="OQV15350.1"/>
    <property type="molecule type" value="Genomic_DNA"/>
</dbReference>
<reference evidence="2" key="1">
    <citation type="submission" date="2017-01" db="EMBL/GenBank/DDBJ databases">
        <title>Comparative genomics of anhydrobiosis in the tardigrade Hypsibius dujardini.</title>
        <authorList>
            <person name="Yoshida Y."/>
            <person name="Koutsovoulos G."/>
            <person name="Laetsch D."/>
            <person name="Stevens L."/>
            <person name="Kumar S."/>
            <person name="Horikawa D."/>
            <person name="Ishino K."/>
            <person name="Komine S."/>
            <person name="Tomita M."/>
            <person name="Blaxter M."/>
            <person name="Arakawa K."/>
        </authorList>
    </citation>
    <scope>NUCLEOTIDE SEQUENCE [LARGE SCALE GENOMIC DNA]</scope>
    <source>
        <strain evidence="2">Z151</strain>
    </source>
</reference>
<keyword evidence="2" id="KW-1185">Reference proteome</keyword>
<accession>A0A1W0WJF1</accession>
<sequence length="260" mass="30091">MDRTKSLNRKVSFRRSDVGASFPDRRDSSRRKKTLLGKLSSMVQDIVADEEEVKLRLDTIVIHESLIASLEKLAESYELIHNALTNLHQQYSKLLETWNPHQRYSSMKLMIKLVLRINADNSKALLIPSQEPGELPLAYAQRLVPVIIKEKKSSTDSAKEDLKRQQELKDKFDGVDLDQINQENEVLHSDLYQMAKRYTALRKLINTLHHEYNASKSYPFFPRYNLLKRMIMDLKRNPAFIEVCTADINLNNVVAKINAP</sequence>
<gene>
    <name evidence="1" type="ORF">BV898_10456</name>
</gene>
<evidence type="ECO:0000313" key="2">
    <source>
        <dbReference type="Proteomes" id="UP000192578"/>
    </source>
</evidence>
<protein>
    <submittedName>
        <fullName evidence="1">Uncharacterized protein</fullName>
    </submittedName>
</protein>
<proteinExistence type="predicted"/>
<organism evidence="1 2">
    <name type="scientific">Hypsibius exemplaris</name>
    <name type="common">Freshwater tardigrade</name>
    <dbReference type="NCBI Taxonomy" id="2072580"/>
    <lineage>
        <taxon>Eukaryota</taxon>
        <taxon>Metazoa</taxon>
        <taxon>Ecdysozoa</taxon>
        <taxon>Tardigrada</taxon>
        <taxon>Eutardigrada</taxon>
        <taxon>Parachela</taxon>
        <taxon>Hypsibioidea</taxon>
        <taxon>Hypsibiidae</taxon>
        <taxon>Hypsibius</taxon>
    </lineage>
</organism>
<name>A0A1W0WJF1_HYPEX</name>
<dbReference type="PANTHER" id="PTHR21010">
    <property type="entry name" value="AGAP001581-PA"/>
    <property type="match status" value="1"/>
</dbReference>
<dbReference type="AlphaFoldDB" id="A0A1W0WJF1"/>